<dbReference type="Gene3D" id="1.10.443.10">
    <property type="entry name" value="Intergrase catalytic core"/>
    <property type="match status" value="1"/>
</dbReference>
<evidence type="ECO:0000256" key="4">
    <source>
        <dbReference type="PROSITE-ProRule" id="PRU01248"/>
    </source>
</evidence>
<dbReference type="PROSITE" id="PS51900">
    <property type="entry name" value="CB"/>
    <property type="match status" value="1"/>
</dbReference>
<feature type="domain" description="Core-binding (CB)" evidence="6">
    <location>
        <begin position="123"/>
        <end position="229"/>
    </location>
</feature>
<evidence type="ECO:0000256" key="3">
    <source>
        <dbReference type="ARBA" id="ARBA00023172"/>
    </source>
</evidence>
<evidence type="ECO:0000313" key="7">
    <source>
        <dbReference type="EMBL" id="MBG0568198.1"/>
    </source>
</evidence>
<evidence type="ECO:0000259" key="5">
    <source>
        <dbReference type="PROSITE" id="PS51898"/>
    </source>
</evidence>
<reference evidence="7" key="1">
    <citation type="submission" date="2020-11" db="EMBL/GenBank/DDBJ databases">
        <title>Isolation and identification of active actinomycetes.</title>
        <authorList>
            <person name="Sun X."/>
        </authorList>
    </citation>
    <scope>NUCLEOTIDE SEQUENCE</scope>
    <source>
        <strain evidence="7">NEAU-A11</strain>
    </source>
</reference>
<keyword evidence="1" id="KW-0229">DNA integration</keyword>
<keyword evidence="3" id="KW-0233">DNA recombination</keyword>
<protein>
    <submittedName>
        <fullName evidence="7">Site-specific integrase</fullName>
    </submittedName>
</protein>
<evidence type="ECO:0000259" key="6">
    <source>
        <dbReference type="PROSITE" id="PS51900"/>
    </source>
</evidence>
<dbReference type="GO" id="GO:0003677">
    <property type="term" value="F:DNA binding"/>
    <property type="evidence" value="ECO:0007669"/>
    <property type="project" value="UniProtKB-UniRule"/>
</dbReference>
<evidence type="ECO:0000256" key="2">
    <source>
        <dbReference type="ARBA" id="ARBA00023125"/>
    </source>
</evidence>
<dbReference type="SUPFAM" id="SSF56349">
    <property type="entry name" value="DNA breaking-rejoining enzymes"/>
    <property type="match status" value="1"/>
</dbReference>
<dbReference type="InterPro" id="IPR013762">
    <property type="entry name" value="Integrase-like_cat_sf"/>
</dbReference>
<comment type="caution">
    <text evidence="7">The sequence shown here is derived from an EMBL/GenBank/DDBJ whole genome shotgun (WGS) entry which is preliminary data.</text>
</comment>
<proteinExistence type="predicted"/>
<dbReference type="CDD" id="cd01189">
    <property type="entry name" value="INT_ICEBs1_C_like"/>
    <property type="match status" value="1"/>
</dbReference>
<dbReference type="InterPro" id="IPR044068">
    <property type="entry name" value="CB"/>
</dbReference>
<evidence type="ECO:0000313" key="8">
    <source>
        <dbReference type="Proteomes" id="UP000598146"/>
    </source>
</evidence>
<dbReference type="GO" id="GO:0015074">
    <property type="term" value="P:DNA integration"/>
    <property type="evidence" value="ECO:0007669"/>
    <property type="project" value="UniProtKB-KW"/>
</dbReference>
<keyword evidence="2 4" id="KW-0238">DNA-binding</keyword>
<evidence type="ECO:0000256" key="1">
    <source>
        <dbReference type="ARBA" id="ARBA00022908"/>
    </source>
</evidence>
<dbReference type="Proteomes" id="UP000598146">
    <property type="component" value="Unassembled WGS sequence"/>
</dbReference>
<dbReference type="InterPro" id="IPR011010">
    <property type="entry name" value="DNA_brk_join_enz"/>
</dbReference>
<keyword evidence="8" id="KW-1185">Reference proteome</keyword>
<dbReference type="PANTHER" id="PTHR30349">
    <property type="entry name" value="PHAGE INTEGRASE-RELATED"/>
    <property type="match status" value="1"/>
</dbReference>
<dbReference type="EMBL" id="JADQTO010000035">
    <property type="protein sequence ID" value="MBG0568198.1"/>
    <property type="molecule type" value="Genomic_DNA"/>
</dbReference>
<dbReference type="Pfam" id="PF00589">
    <property type="entry name" value="Phage_integrase"/>
    <property type="match status" value="1"/>
</dbReference>
<dbReference type="AlphaFoldDB" id="A0A931G1R3"/>
<accession>A0A931G1R3</accession>
<feature type="domain" description="Tyr recombinase" evidence="5">
    <location>
        <begin position="272"/>
        <end position="473"/>
    </location>
</feature>
<gene>
    <name evidence="7" type="ORF">I4J89_42905</name>
</gene>
<organism evidence="7 8">
    <name type="scientific">Actinoplanes aureus</name>
    <dbReference type="NCBI Taxonomy" id="2792083"/>
    <lineage>
        <taxon>Bacteria</taxon>
        <taxon>Bacillati</taxon>
        <taxon>Actinomycetota</taxon>
        <taxon>Actinomycetes</taxon>
        <taxon>Micromonosporales</taxon>
        <taxon>Micromonosporaceae</taxon>
        <taxon>Actinoplanes</taxon>
    </lineage>
</organism>
<dbReference type="InterPro" id="IPR004107">
    <property type="entry name" value="Integrase_SAM-like_N"/>
</dbReference>
<dbReference type="RefSeq" id="WP_196419973.1">
    <property type="nucleotide sequence ID" value="NZ_JADQTO010000035.1"/>
</dbReference>
<dbReference type="PROSITE" id="PS51898">
    <property type="entry name" value="TYR_RECOMBINASE"/>
    <property type="match status" value="1"/>
</dbReference>
<dbReference type="Pfam" id="PF14659">
    <property type="entry name" value="Phage_int_SAM_3"/>
    <property type="match status" value="1"/>
</dbReference>
<dbReference type="Gene3D" id="1.10.150.130">
    <property type="match status" value="1"/>
</dbReference>
<dbReference type="PANTHER" id="PTHR30349:SF91">
    <property type="entry name" value="INTA PROTEIN"/>
    <property type="match status" value="1"/>
</dbReference>
<dbReference type="InterPro" id="IPR002104">
    <property type="entry name" value="Integrase_catalytic"/>
</dbReference>
<dbReference type="GO" id="GO:0006310">
    <property type="term" value="P:DNA recombination"/>
    <property type="evidence" value="ECO:0007669"/>
    <property type="project" value="UniProtKB-KW"/>
</dbReference>
<dbReference type="InterPro" id="IPR010998">
    <property type="entry name" value="Integrase_recombinase_N"/>
</dbReference>
<sequence>MAEGSVFKTCGCKDETGKRLSSRCPKLRRTSGAWHPSHGRWAYQIELPKTADGKRRPMRRYRFESRDAAATERDNVLGLLALAGDNADLATEIGDLLHALKPAHPLPDRNMIARRVKAGIPATTAVLLGDYLCEWLTGRRVASSTYLSYGSHIRNHLEPHLGHIPVEKLRVGHVSAMFAAITDRNIAIETARDSDNPAVRASVKGQRTTGPASMQRIRATLRKALNDAIRVHRLIEFNPAAHVELASGKRPKARVWTAAAVKHWKATGLRPSPVMVWTPEQAGRFLDYAEDHDLVLYPMYALMLYRGLRRGEAIGIRDLDLDLETGTAVISQQITTVGYQPVTKKVKSEAGDRTITLDQTTTAITRSHLARRARWQLVSGPAWPRTGLVYVQPNGRPWHPDTVTKRFDDLIEKSGLPPIRLHDLRHCAATFLKASGSDLQDIKEMLGHSTITITSDTYTSVIQELETERSKAEAAAALIPRMNREAG</sequence>
<dbReference type="InterPro" id="IPR050090">
    <property type="entry name" value="Tyrosine_recombinase_XerCD"/>
</dbReference>
<name>A0A931G1R3_9ACTN</name>